<feature type="region of interest" description="Disordered" evidence="4">
    <location>
        <begin position="1"/>
        <end position="141"/>
    </location>
</feature>
<dbReference type="OrthoDB" id="10264376at2759"/>
<dbReference type="PROSITE" id="PS50082">
    <property type="entry name" value="WD_REPEATS_2"/>
    <property type="match status" value="3"/>
</dbReference>
<dbReference type="Gene3D" id="2.130.10.10">
    <property type="entry name" value="YVTN repeat-like/Quinoprotein amine dehydrogenase"/>
    <property type="match status" value="1"/>
</dbReference>
<evidence type="ECO:0000256" key="1">
    <source>
        <dbReference type="ARBA" id="ARBA00022574"/>
    </source>
</evidence>
<dbReference type="Pfam" id="PF00400">
    <property type="entry name" value="WD40"/>
    <property type="match status" value="4"/>
</dbReference>
<dbReference type="InterPro" id="IPR020472">
    <property type="entry name" value="WD40_PAC1"/>
</dbReference>
<keyword evidence="2" id="KW-0677">Repeat</keyword>
<feature type="repeat" description="WD" evidence="3">
    <location>
        <begin position="358"/>
        <end position="389"/>
    </location>
</feature>
<dbReference type="InterPro" id="IPR015943">
    <property type="entry name" value="WD40/YVTN_repeat-like_dom_sf"/>
</dbReference>
<organism evidence="5 6">
    <name type="scientific">Modicella reniformis</name>
    <dbReference type="NCBI Taxonomy" id="1440133"/>
    <lineage>
        <taxon>Eukaryota</taxon>
        <taxon>Fungi</taxon>
        <taxon>Fungi incertae sedis</taxon>
        <taxon>Mucoromycota</taxon>
        <taxon>Mortierellomycotina</taxon>
        <taxon>Mortierellomycetes</taxon>
        <taxon>Mortierellales</taxon>
        <taxon>Mortierellaceae</taxon>
        <taxon>Modicella</taxon>
    </lineage>
</organism>
<evidence type="ECO:0000256" key="2">
    <source>
        <dbReference type="ARBA" id="ARBA00022737"/>
    </source>
</evidence>
<accession>A0A9P6JK63</accession>
<dbReference type="InterPro" id="IPR051858">
    <property type="entry name" value="WD_repeat_GAD-1"/>
</dbReference>
<feature type="repeat" description="WD" evidence="3">
    <location>
        <begin position="150"/>
        <end position="182"/>
    </location>
</feature>
<dbReference type="PANTHER" id="PTHR16017">
    <property type="entry name" value="GASTRULATION DEFECTIVE PROTEIN 1-RELATED"/>
    <property type="match status" value="1"/>
</dbReference>
<proteinExistence type="predicted"/>
<dbReference type="GO" id="GO:0035861">
    <property type="term" value="C:site of double-strand break"/>
    <property type="evidence" value="ECO:0007669"/>
    <property type="project" value="TreeGrafter"/>
</dbReference>
<dbReference type="SUPFAM" id="SSF50978">
    <property type="entry name" value="WD40 repeat-like"/>
    <property type="match status" value="1"/>
</dbReference>
<reference evidence="5" key="1">
    <citation type="journal article" date="2020" name="Fungal Divers.">
        <title>Resolving the Mortierellaceae phylogeny through synthesis of multi-gene phylogenetics and phylogenomics.</title>
        <authorList>
            <person name="Vandepol N."/>
            <person name="Liber J."/>
            <person name="Desiro A."/>
            <person name="Na H."/>
            <person name="Kennedy M."/>
            <person name="Barry K."/>
            <person name="Grigoriev I.V."/>
            <person name="Miller A.N."/>
            <person name="O'Donnell K."/>
            <person name="Stajich J.E."/>
            <person name="Bonito G."/>
        </authorList>
    </citation>
    <scope>NUCLEOTIDE SEQUENCE</scope>
    <source>
        <strain evidence="5">MES-2147</strain>
    </source>
</reference>
<dbReference type="AlphaFoldDB" id="A0A9P6JK63"/>
<keyword evidence="6" id="KW-1185">Reference proteome</keyword>
<feature type="compositionally biased region" description="Basic and acidic residues" evidence="4">
    <location>
        <begin position="68"/>
        <end position="85"/>
    </location>
</feature>
<dbReference type="InterPro" id="IPR036322">
    <property type="entry name" value="WD40_repeat_dom_sf"/>
</dbReference>
<sequence>MDDSDFAKYFPASFGRSTSKPKATLAPKKTPTVDDDDDGMDTLRSFMPTSFGKQKIPRNSSNSQQYEQSKRSADQEKAAEAEAKSSAESSSSTAPKAKGEVKSAGSKGSSESDGNDDDDDSDDDGDDDDNGDDSDRPNSSVLPISHEIALSEHNKTISAMALDPAGVRLITGGYDFNVCFWDFAGMDTRFKPFRSIEPCGAHQIHDLKYSITGDKILIISGEAKARIYDRNGLEIAEYQKGDPYIRDLRMTSGHVAALTSGAWHPYVKDKFITSSTDGSIRLWDVENTRKQADVIAYKTKERGGRTPVTTVTYSSDGKMIVGAGGDGTLSLYPSNGPYLRPIHTIENAHVKGTETSCITFSRDSQRIVTRGGDDTVKLWDARNLKRYLAIVEDLATLNSETNVIFSPDERLILTGTGVKKNEGYGKIVMMNSDTLEIVRTISVTQSSVVKVLWHDKLNQIVAGNADGSARVYYDPE</sequence>
<dbReference type="Proteomes" id="UP000749646">
    <property type="component" value="Unassembled WGS sequence"/>
</dbReference>
<keyword evidence="1 3" id="KW-0853">WD repeat</keyword>
<dbReference type="EMBL" id="JAAAHW010004278">
    <property type="protein sequence ID" value="KAF9976190.1"/>
    <property type="molecule type" value="Genomic_DNA"/>
</dbReference>
<dbReference type="GO" id="GO:0005634">
    <property type="term" value="C:nucleus"/>
    <property type="evidence" value="ECO:0007669"/>
    <property type="project" value="TreeGrafter"/>
</dbReference>
<dbReference type="PRINTS" id="PR00320">
    <property type="entry name" value="GPROTEINBRPT"/>
</dbReference>
<gene>
    <name evidence="5" type="ORF">BGZ65_007931</name>
</gene>
<evidence type="ECO:0000313" key="6">
    <source>
        <dbReference type="Proteomes" id="UP000749646"/>
    </source>
</evidence>
<feature type="repeat" description="WD" evidence="3">
    <location>
        <begin position="251"/>
        <end position="293"/>
    </location>
</feature>
<evidence type="ECO:0000256" key="3">
    <source>
        <dbReference type="PROSITE-ProRule" id="PRU00221"/>
    </source>
</evidence>
<dbReference type="InterPro" id="IPR001680">
    <property type="entry name" value="WD40_rpt"/>
</dbReference>
<dbReference type="SMART" id="SM00320">
    <property type="entry name" value="WD40"/>
    <property type="match status" value="6"/>
</dbReference>
<evidence type="ECO:0000313" key="5">
    <source>
        <dbReference type="EMBL" id="KAF9976190.1"/>
    </source>
</evidence>
<evidence type="ECO:0000256" key="4">
    <source>
        <dbReference type="SAM" id="MobiDB-lite"/>
    </source>
</evidence>
<feature type="compositionally biased region" description="Polar residues" evidence="4">
    <location>
        <begin position="47"/>
        <end position="67"/>
    </location>
</feature>
<dbReference type="PROSITE" id="PS50294">
    <property type="entry name" value="WD_REPEATS_REGION"/>
    <property type="match status" value="2"/>
</dbReference>
<feature type="compositionally biased region" description="Low complexity" evidence="4">
    <location>
        <begin position="86"/>
        <end position="96"/>
    </location>
</feature>
<feature type="non-terminal residue" evidence="5">
    <location>
        <position position="476"/>
    </location>
</feature>
<protein>
    <recommendedName>
        <fullName evidence="7">WD40 repeat-like protein</fullName>
    </recommendedName>
</protein>
<dbReference type="PANTHER" id="PTHR16017:SF0">
    <property type="entry name" value="WD REPEAT-CONTAINING PROTEIN 70"/>
    <property type="match status" value="1"/>
</dbReference>
<feature type="compositionally biased region" description="Low complexity" evidence="4">
    <location>
        <begin position="18"/>
        <end position="30"/>
    </location>
</feature>
<feature type="compositionally biased region" description="Acidic residues" evidence="4">
    <location>
        <begin position="113"/>
        <end position="132"/>
    </location>
</feature>
<name>A0A9P6JK63_9FUNG</name>
<evidence type="ECO:0008006" key="7">
    <source>
        <dbReference type="Google" id="ProtNLM"/>
    </source>
</evidence>
<comment type="caution">
    <text evidence="5">The sequence shown here is derived from an EMBL/GenBank/DDBJ whole genome shotgun (WGS) entry which is preliminary data.</text>
</comment>